<keyword evidence="3" id="KW-0949">S-adenosyl-L-methionine</keyword>
<evidence type="ECO:0000256" key="5">
    <source>
        <dbReference type="ARBA" id="ARBA00034489"/>
    </source>
</evidence>
<evidence type="ECO:0000259" key="6">
    <source>
        <dbReference type="SMART" id="SM01144"/>
    </source>
</evidence>
<evidence type="ECO:0000256" key="3">
    <source>
        <dbReference type="ARBA" id="ARBA00022691"/>
    </source>
</evidence>
<keyword evidence="2" id="KW-0808">Transferase</keyword>
<proteinExistence type="inferred from homology"/>
<name>K2K131_9GAMM</name>
<evidence type="ECO:0000256" key="2">
    <source>
        <dbReference type="ARBA" id="ARBA00022679"/>
    </source>
</evidence>
<dbReference type="EMBL" id="AMRG01000013">
    <property type="protein sequence ID" value="EKE81448.1"/>
    <property type="molecule type" value="Genomic_DNA"/>
</dbReference>
<evidence type="ECO:0000313" key="8">
    <source>
        <dbReference type="Proteomes" id="UP000014115"/>
    </source>
</evidence>
<dbReference type="Proteomes" id="UP000014115">
    <property type="component" value="Unassembled WGS sequence"/>
</dbReference>
<dbReference type="SMART" id="SM01144">
    <property type="entry name" value="DTW"/>
    <property type="match status" value="1"/>
</dbReference>
<dbReference type="InterPro" id="IPR039262">
    <property type="entry name" value="DTWD2/TAPT"/>
</dbReference>
<protein>
    <recommendedName>
        <fullName evidence="1">tRNA-uridine aminocarboxypropyltransferase</fullName>
        <ecNumber evidence="1">2.5.1.25</ecNumber>
    </recommendedName>
</protein>
<comment type="similarity">
    <text evidence="5">Belongs to the TDD superfamily. DTWD2 family.</text>
</comment>
<dbReference type="PATRIC" id="fig|740709.3.peg.2069"/>
<dbReference type="eggNOG" id="COG3148">
    <property type="taxonomic scope" value="Bacteria"/>
</dbReference>
<dbReference type="GO" id="GO:0016432">
    <property type="term" value="F:tRNA-uridine aminocarboxypropyltransferase activity"/>
    <property type="evidence" value="ECO:0007669"/>
    <property type="project" value="UniProtKB-EC"/>
</dbReference>
<dbReference type="Pfam" id="PF03942">
    <property type="entry name" value="DTW"/>
    <property type="match status" value="1"/>
</dbReference>
<dbReference type="GO" id="GO:0008033">
    <property type="term" value="P:tRNA processing"/>
    <property type="evidence" value="ECO:0007669"/>
    <property type="project" value="UniProtKB-KW"/>
</dbReference>
<dbReference type="PANTHER" id="PTHR21392">
    <property type="entry name" value="TRNA-URIDINE AMINOCARBOXYPROPYLTRANSFERASE 2"/>
    <property type="match status" value="1"/>
</dbReference>
<comment type="caution">
    <text evidence="7">The sequence shown here is derived from an EMBL/GenBank/DDBJ whole genome shotgun (WGS) entry which is preliminary data.</text>
</comment>
<evidence type="ECO:0000256" key="4">
    <source>
        <dbReference type="ARBA" id="ARBA00022694"/>
    </source>
</evidence>
<gene>
    <name evidence="7" type="ORF">A10D4_10236</name>
</gene>
<dbReference type="AlphaFoldDB" id="K2K131"/>
<accession>K2K131</accession>
<feature type="domain" description="DTW" evidence="6">
    <location>
        <begin position="1"/>
        <end position="168"/>
    </location>
</feature>
<keyword evidence="4" id="KW-0819">tRNA processing</keyword>
<evidence type="ECO:0000313" key="7">
    <source>
        <dbReference type="EMBL" id="EKE81448.1"/>
    </source>
</evidence>
<dbReference type="PANTHER" id="PTHR21392:SF0">
    <property type="entry name" value="TRNA-URIDINE AMINOCARBOXYPROPYLTRANSFERASE 2"/>
    <property type="match status" value="1"/>
</dbReference>
<sequence>MSHRIEVVVLQHPAERRAAKNTARLLGLSLQRYRCYCGESAADFAELQQELQQQPLSTESSANQHLTTAVLYPSATAQATHTLAQTHAIKRLILLDATWRKAYKMWQLNPWLQQLPALTLAAGRTSAYPRKAAHAQQLSTLEACAYALHDLEQLAPEPLLALQRQRMQALVKTE</sequence>
<dbReference type="EC" id="2.5.1.25" evidence="1"/>
<keyword evidence="8" id="KW-1185">Reference proteome</keyword>
<organism evidence="7 8">
    <name type="scientific">Idiomarina xiamenensis 10-D-4</name>
    <dbReference type="NCBI Taxonomy" id="740709"/>
    <lineage>
        <taxon>Bacteria</taxon>
        <taxon>Pseudomonadati</taxon>
        <taxon>Pseudomonadota</taxon>
        <taxon>Gammaproteobacteria</taxon>
        <taxon>Alteromonadales</taxon>
        <taxon>Idiomarinaceae</taxon>
        <taxon>Idiomarina</taxon>
    </lineage>
</organism>
<dbReference type="STRING" id="740709.A10D4_10236"/>
<dbReference type="InterPro" id="IPR005636">
    <property type="entry name" value="DTW"/>
</dbReference>
<evidence type="ECO:0000256" key="1">
    <source>
        <dbReference type="ARBA" id="ARBA00012386"/>
    </source>
</evidence>
<reference evidence="7 8" key="1">
    <citation type="journal article" date="2012" name="J. Bacteriol.">
        <title>Genome Sequence of Idiomarina xiamenensis Type Strain 10-D-4.</title>
        <authorList>
            <person name="Lai Q."/>
            <person name="Wang L."/>
            <person name="Wang W."/>
            <person name="Shao Z."/>
        </authorList>
    </citation>
    <scope>NUCLEOTIDE SEQUENCE [LARGE SCALE GENOMIC DNA]</scope>
    <source>
        <strain evidence="7 8">10-D-4</strain>
    </source>
</reference>